<dbReference type="SMART" id="SM00132">
    <property type="entry name" value="LIM"/>
    <property type="match status" value="2"/>
</dbReference>
<feature type="compositionally biased region" description="Low complexity" evidence="6">
    <location>
        <begin position="423"/>
        <end position="439"/>
    </location>
</feature>
<dbReference type="Gene3D" id="1.10.555.10">
    <property type="entry name" value="Rho GTPase activation protein"/>
    <property type="match status" value="1"/>
</dbReference>
<feature type="domain" description="Rho-GAP" evidence="8">
    <location>
        <begin position="743"/>
        <end position="948"/>
    </location>
</feature>
<reference evidence="9 10" key="1">
    <citation type="journal article" date="2011" name="Proc. Natl. Acad. Sci. U.S.A.">
        <title>Evolutionary erosion of yeast sex chromosomes by mating-type switching accidents.</title>
        <authorList>
            <person name="Gordon J.L."/>
            <person name="Armisen D."/>
            <person name="Proux-Wera E."/>
            <person name="Oheigeartaigh S.S."/>
            <person name="Byrne K.P."/>
            <person name="Wolfe K.H."/>
        </authorList>
    </citation>
    <scope>NUCLEOTIDE SEQUENCE [LARGE SCALE GENOMIC DNA]</scope>
    <source>
        <strain evidence="10">ATCC MYA-139 / BCRC 22969 / CBS 8797 / CCRC 22969 / KCTC 17520 / NBRC 10181 / NCYC 3082</strain>
    </source>
</reference>
<feature type="compositionally biased region" description="Basic and acidic residues" evidence="6">
    <location>
        <begin position="564"/>
        <end position="578"/>
    </location>
</feature>
<gene>
    <name evidence="9" type="primary">KNAG0C04810</name>
    <name evidence="9" type="ordered locus">KNAG_0C04810</name>
</gene>
<dbReference type="CDD" id="cd00159">
    <property type="entry name" value="RhoGAP"/>
    <property type="match status" value="1"/>
</dbReference>
<dbReference type="EMBL" id="HE978316">
    <property type="protein sequence ID" value="CCK69582.1"/>
    <property type="molecule type" value="Genomic_DNA"/>
</dbReference>
<evidence type="ECO:0000256" key="5">
    <source>
        <dbReference type="SAM" id="Coils"/>
    </source>
</evidence>
<dbReference type="GeneID" id="34525262"/>
<dbReference type="OrthoDB" id="19923at2759"/>
<dbReference type="GO" id="GO:0005096">
    <property type="term" value="F:GTPase activator activity"/>
    <property type="evidence" value="ECO:0007669"/>
    <property type="project" value="UniProtKB-KW"/>
</dbReference>
<feature type="compositionally biased region" description="Polar residues" evidence="6">
    <location>
        <begin position="278"/>
        <end position="292"/>
    </location>
</feature>
<dbReference type="PROSITE" id="PS00478">
    <property type="entry name" value="LIM_DOMAIN_1"/>
    <property type="match status" value="1"/>
</dbReference>
<feature type="compositionally biased region" description="Polar residues" evidence="6">
    <location>
        <begin position="322"/>
        <end position="343"/>
    </location>
</feature>
<dbReference type="Gene3D" id="2.10.110.10">
    <property type="entry name" value="Cysteine Rich Protein"/>
    <property type="match status" value="2"/>
</dbReference>
<dbReference type="InterPro" id="IPR008936">
    <property type="entry name" value="Rho_GTPase_activation_prot"/>
</dbReference>
<dbReference type="eggNOG" id="KOG1704">
    <property type="taxonomic scope" value="Eukaryota"/>
</dbReference>
<dbReference type="PROSITE" id="PS50238">
    <property type="entry name" value="RHOGAP"/>
    <property type="match status" value="1"/>
</dbReference>
<feature type="region of interest" description="Disordered" evidence="6">
    <location>
        <begin position="133"/>
        <end position="343"/>
    </location>
</feature>
<reference evidence="10" key="2">
    <citation type="submission" date="2012-08" db="EMBL/GenBank/DDBJ databases">
        <title>Genome sequence of Kazachstania naganishii.</title>
        <authorList>
            <person name="Gordon J.L."/>
            <person name="Armisen D."/>
            <person name="Proux-Wera E."/>
            <person name="OhEigeartaigh S.S."/>
            <person name="Byrne K.P."/>
            <person name="Wolfe K.H."/>
        </authorList>
    </citation>
    <scope>NUCLEOTIDE SEQUENCE [LARGE SCALE GENOMIC DNA]</scope>
    <source>
        <strain evidence="10">ATCC MYA-139 / BCRC 22969 / CBS 8797 / CCRC 22969 / KCTC 17520 / NBRC 10181 / NCYC 3082</strain>
    </source>
</reference>
<dbReference type="RefSeq" id="XP_022463828.1">
    <property type="nucleotide sequence ID" value="XM_022607209.1"/>
</dbReference>
<dbReference type="AlphaFoldDB" id="J7RX17"/>
<feature type="compositionally biased region" description="Basic and acidic residues" evidence="6">
    <location>
        <begin position="387"/>
        <end position="398"/>
    </location>
</feature>
<feature type="region of interest" description="Disordered" evidence="6">
    <location>
        <begin position="564"/>
        <end position="602"/>
    </location>
</feature>
<evidence type="ECO:0000259" key="8">
    <source>
        <dbReference type="PROSITE" id="PS50238"/>
    </source>
</evidence>
<feature type="compositionally biased region" description="Basic and acidic residues" evidence="6">
    <location>
        <begin position="308"/>
        <end position="319"/>
    </location>
</feature>
<feature type="coiled-coil region" evidence="5">
    <location>
        <begin position="615"/>
        <end position="656"/>
    </location>
</feature>
<keyword evidence="10" id="KW-1185">Reference proteome</keyword>
<proteinExistence type="predicted"/>
<organism evidence="9 10">
    <name type="scientific">Huiozyma naganishii (strain ATCC MYA-139 / BCRC 22969 / CBS 8797 / KCTC 17520 / NBRC 10181 / NCYC 3082 / Yp74L-3)</name>
    <name type="common">Yeast</name>
    <name type="synonym">Kazachstania naganishii</name>
    <dbReference type="NCBI Taxonomy" id="1071383"/>
    <lineage>
        <taxon>Eukaryota</taxon>
        <taxon>Fungi</taxon>
        <taxon>Dikarya</taxon>
        <taxon>Ascomycota</taxon>
        <taxon>Saccharomycotina</taxon>
        <taxon>Saccharomycetes</taxon>
        <taxon>Saccharomycetales</taxon>
        <taxon>Saccharomycetaceae</taxon>
        <taxon>Huiozyma</taxon>
    </lineage>
</organism>
<dbReference type="STRING" id="1071383.J7RX17"/>
<protein>
    <recommendedName>
        <fullName evidence="11">Rho-GAP domain-containing protein</fullName>
    </recommendedName>
</protein>
<keyword evidence="1" id="KW-0343">GTPase activation</keyword>
<dbReference type="Pfam" id="PF00620">
    <property type="entry name" value="RhoGAP"/>
    <property type="match status" value="1"/>
</dbReference>
<evidence type="ECO:0008006" key="11">
    <source>
        <dbReference type="Google" id="ProtNLM"/>
    </source>
</evidence>
<dbReference type="InterPro" id="IPR050729">
    <property type="entry name" value="Rho-GAP"/>
</dbReference>
<dbReference type="GO" id="GO:0005933">
    <property type="term" value="C:cellular bud"/>
    <property type="evidence" value="ECO:0007669"/>
    <property type="project" value="UniProtKB-ARBA"/>
</dbReference>
<evidence type="ECO:0000256" key="1">
    <source>
        <dbReference type="ARBA" id="ARBA00022468"/>
    </source>
</evidence>
<dbReference type="PROSITE" id="PS50023">
    <property type="entry name" value="LIM_DOMAIN_2"/>
    <property type="match status" value="1"/>
</dbReference>
<feature type="compositionally biased region" description="Low complexity" evidence="6">
    <location>
        <begin position="180"/>
        <end position="193"/>
    </location>
</feature>
<evidence type="ECO:0000313" key="10">
    <source>
        <dbReference type="Proteomes" id="UP000006310"/>
    </source>
</evidence>
<feature type="compositionally biased region" description="Low complexity" evidence="6">
    <location>
        <begin position="140"/>
        <end position="152"/>
    </location>
</feature>
<feature type="domain" description="LIM zinc-binding" evidence="7">
    <location>
        <begin position="13"/>
        <end position="76"/>
    </location>
</feature>
<evidence type="ECO:0000256" key="4">
    <source>
        <dbReference type="PROSITE-ProRule" id="PRU00125"/>
    </source>
</evidence>
<dbReference type="CDD" id="cd09395">
    <property type="entry name" value="LIM2_Rga"/>
    <property type="match status" value="1"/>
</dbReference>
<dbReference type="GO" id="GO:0046872">
    <property type="term" value="F:metal ion binding"/>
    <property type="evidence" value="ECO:0007669"/>
    <property type="project" value="UniProtKB-KW"/>
</dbReference>
<accession>J7RX17</accession>
<sequence>MPGIDTIQGPQPSTCIVCNKAIQEGKAYEVRGSAWHEQCFNCSHCHRSLCQSKNFLCLDSNHVLICPECSAFCSHCGKMIGDKAIILSNNESFCPDCFKCSRCDSPIHDLKYSKSPKGGILCLNCHQRTKNSTSMGKQHVSTSPSTSVSAAVLPKRSEMRPQGVDKYYLQRKTSSHRQSKSLSSASNARSSTADTVANSTRSGTIGTADTDEQQKVPAESRQDPQKNHTRSVSLDAMLNSTLENDGFSGEEAGDEQGSASFAVTPPHSPKVGPVLPDTASSNSFARQDTPSAPTSLDLPDTSTLLKTPELKHSPDDKHVSNLPLNSPMATENRNGFPSSIMTLPSSSTVQNGLALNFSQGLINNKSMDSSLSGANNNQGKPASNNDKPFRLAPKEKKPGRSLSLKSKNFFSPWKHRGSISNQTTPKTPKMPSSPPTSSTNFKDARYNTTKPDTHSGWGVSGTSTSLTISNPILQNNSSQPEFRRPTRGQSDTLIYNGLNHPQGGKHFGTLPTSHKHQVSTGTLADSNKGNHTSKVAMFTTPPLENSITFKQLSNTVLAPVPKMAHSDEDDLKKERSFTKDNSSGSLHSSVPSSNRQKTNDVEAVDEENIHSELACRKLKLELKSMQVTKKQLSIDIENLRLTKQTLLEEITYLKLERDKSDPSGPPPIEEPTAFNVTASVPNITATPVGNSGLQTTPNKPKFWKIFGSGGNGKDLQIPARDRHNGMNLSDHSLSNSDISAHGSGLADICQREGNKVPRIIQECIDFIESDKNHLEAEGIYRKSGSITLIEELERRLYQEGGHIQRGDDIHVVTNVLKRFLRRLPDPVISVNIYTPLISLVRNNDLIKTAPLNGAQGGDDHDIALIRFVKDHMIELMDRLPLEHYELLRILIKHLNTVALYDKFNLMNLHNLAVVFAPSIIHDVTGERDVADLNERNFAMEFMLLYKVI</sequence>
<dbReference type="InterPro" id="IPR000198">
    <property type="entry name" value="RhoGAP_dom"/>
</dbReference>
<dbReference type="OMA" id="GNANHMF"/>
<evidence type="ECO:0000313" key="9">
    <source>
        <dbReference type="EMBL" id="CCK69582.1"/>
    </source>
</evidence>
<keyword evidence="2 4" id="KW-0479">Metal-binding</keyword>
<dbReference type="PANTHER" id="PTHR23176">
    <property type="entry name" value="RHO/RAC/CDC GTPASE-ACTIVATING PROTEIN"/>
    <property type="match status" value="1"/>
</dbReference>
<keyword evidence="5" id="KW-0175">Coiled coil</keyword>
<dbReference type="GO" id="GO:0005938">
    <property type="term" value="C:cell cortex"/>
    <property type="evidence" value="ECO:0007669"/>
    <property type="project" value="UniProtKB-ARBA"/>
</dbReference>
<name>J7RX17_HUIN7</name>
<dbReference type="SMART" id="SM00324">
    <property type="entry name" value="RhoGAP"/>
    <property type="match status" value="1"/>
</dbReference>
<dbReference type="Pfam" id="PF00412">
    <property type="entry name" value="LIM"/>
    <property type="match status" value="2"/>
</dbReference>
<dbReference type="KEGG" id="kng:KNAG_0C04810"/>
<dbReference type="Proteomes" id="UP000006310">
    <property type="component" value="Chromosome 3"/>
</dbReference>
<dbReference type="GO" id="GO:0007165">
    <property type="term" value="P:signal transduction"/>
    <property type="evidence" value="ECO:0007669"/>
    <property type="project" value="InterPro"/>
</dbReference>
<evidence type="ECO:0000259" key="7">
    <source>
        <dbReference type="PROSITE" id="PS50023"/>
    </source>
</evidence>
<feature type="compositionally biased region" description="Polar residues" evidence="6">
    <location>
        <begin position="368"/>
        <end position="386"/>
    </location>
</feature>
<dbReference type="eggNOG" id="KOG1453">
    <property type="taxonomic scope" value="Eukaryota"/>
</dbReference>
<keyword evidence="4" id="KW-0440">LIM domain</keyword>
<dbReference type="GO" id="GO:0007010">
    <property type="term" value="P:cytoskeleton organization"/>
    <property type="evidence" value="ECO:0007669"/>
    <property type="project" value="UniProtKB-ARBA"/>
</dbReference>
<feature type="region of interest" description="Disordered" evidence="6">
    <location>
        <begin position="368"/>
        <end position="458"/>
    </location>
</feature>
<evidence type="ECO:0000256" key="2">
    <source>
        <dbReference type="ARBA" id="ARBA00022723"/>
    </source>
</evidence>
<feature type="compositionally biased region" description="Polar residues" evidence="6">
    <location>
        <begin position="194"/>
        <end position="207"/>
    </location>
</feature>
<evidence type="ECO:0000256" key="6">
    <source>
        <dbReference type="SAM" id="MobiDB-lite"/>
    </source>
</evidence>
<dbReference type="SUPFAM" id="SSF48350">
    <property type="entry name" value="GTPase activation domain, GAP"/>
    <property type="match status" value="1"/>
</dbReference>
<feature type="compositionally biased region" description="Low complexity" evidence="6">
    <location>
        <begin position="582"/>
        <end position="593"/>
    </location>
</feature>
<dbReference type="InterPro" id="IPR001781">
    <property type="entry name" value="Znf_LIM"/>
</dbReference>
<keyword evidence="3 4" id="KW-0862">Zinc</keyword>
<dbReference type="HOGENOM" id="CLU_003874_1_0_1"/>
<dbReference type="PANTHER" id="PTHR23176:SF129">
    <property type="entry name" value="RHO GTPASE ACTIVATING PROTEIN AT 16F, ISOFORM E-RELATED"/>
    <property type="match status" value="1"/>
</dbReference>
<evidence type="ECO:0000256" key="3">
    <source>
        <dbReference type="ARBA" id="ARBA00022833"/>
    </source>
</evidence>
<feature type="compositionally biased region" description="Basic and acidic residues" evidence="6">
    <location>
        <begin position="212"/>
        <end position="226"/>
    </location>
</feature>
<feature type="compositionally biased region" description="Low complexity" evidence="6">
    <location>
        <begin position="293"/>
        <end position="307"/>
    </location>
</feature>